<gene>
    <name evidence="1" type="ORF">MGAL_10B031209</name>
</gene>
<proteinExistence type="predicted"/>
<evidence type="ECO:0000313" key="2">
    <source>
        <dbReference type="Proteomes" id="UP000596742"/>
    </source>
</evidence>
<evidence type="ECO:0000313" key="1">
    <source>
        <dbReference type="EMBL" id="VDI06305.1"/>
    </source>
</evidence>
<name>A0A8B6CJQ3_MYTGA</name>
<dbReference type="AlphaFoldDB" id="A0A8B6CJQ3"/>
<organism evidence="1 2">
    <name type="scientific">Mytilus galloprovincialis</name>
    <name type="common">Mediterranean mussel</name>
    <dbReference type="NCBI Taxonomy" id="29158"/>
    <lineage>
        <taxon>Eukaryota</taxon>
        <taxon>Metazoa</taxon>
        <taxon>Spiralia</taxon>
        <taxon>Lophotrochozoa</taxon>
        <taxon>Mollusca</taxon>
        <taxon>Bivalvia</taxon>
        <taxon>Autobranchia</taxon>
        <taxon>Pteriomorphia</taxon>
        <taxon>Mytilida</taxon>
        <taxon>Mytiloidea</taxon>
        <taxon>Mytilidae</taxon>
        <taxon>Mytilinae</taxon>
        <taxon>Mytilus</taxon>
    </lineage>
</organism>
<reference evidence="1" key="1">
    <citation type="submission" date="2018-11" db="EMBL/GenBank/DDBJ databases">
        <authorList>
            <person name="Alioto T."/>
            <person name="Alioto T."/>
        </authorList>
    </citation>
    <scope>NUCLEOTIDE SEQUENCE</scope>
</reference>
<dbReference type="EMBL" id="UYJE01001908">
    <property type="protein sequence ID" value="VDI06305.1"/>
    <property type="molecule type" value="Genomic_DNA"/>
</dbReference>
<comment type="caution">
    <text evidence="1">The sequence shown here is derived from an EMBL/GenBank/DDBJ whole genome shotgun (WGS) entry which is preliminary data.</text>
</comment>
<dbReference type="OrthoDB" id="6159649at2759"/>
<protein>
    <submittedName>
        <fullName evidence="1">Uncharacterized protein</fullName>
    </submittedName>
</protein>
<keyword evidence="2" id="KW-1185">Reference proteome</keyword>
<sequence length="131" mass="14964">MMMYHIQKHNTNDDLNKTNIFEKVKMFEQIQEITFLTAGIFSVGYIEFLKIPEVKTYVSQQIKQKGVLGVWNVEEGNVITMYSLSDEGAVTACDVLKKSIIEAPISLDDKQSALIGSEVWHEEIKAVQMEY</sequence>
<accession>A0A8B6CJQ3</accession>
<dbReference type="Proteomes" id="UP000596742">
    <property type="component" value="Unassembled WGS sequence"/>
</dbReference>